<comment type="caution">
    <text evidence="1">The sequence shown here is derived from an EMBL/GenBank/DDBJ whole genome shotgun (WGS) entry which is preliminary data.</text>
</comment>
<gene>
    <name evidence="1" type="ORF">NZ698_16275</name>
</gene>
<evidence type="ECO:0000313" key="1">
    <source>
        <dbReference type="EMBL" id="MCU7618753.1"/>
    </source>
</evidence>
<reference evidence="2" key="1">
    <citation type="submission" date="2023-07" db="EMBL/GenBank/DDBJ databases">
        <title>Chryseobacterium sp. strain PBS4-4 Genome sequencing and assembly.</title>
        <authorList>
            <person name="Jung Y."/>
        </authorList>
    </citation>
    <scope>NUCLEOTIDE SEQUENCE [LARGE SCALE GENOMIC DNA]</scope>
    <source>
        <strain evidence="2">PBS4-4</strain>
    </source>
</reference>
<dbReference type="Proteomes" id="UP001208649">
    <property type="component" value="Unassembled WGS sequence"/>
</dbReference>
<sequence>MGNTNRNLRVRSVNGDTDNQTKLKISNLKLIISTEITGYTCQYIYGSHDDLDYESIVVPTYKLNVEKGGKVIASYSVTRDSWYSRGVINDNWGVNDDIELSNRCFEPANGNINLYSTTPTAYPPGAGVDALALRQNNSEKLNAVPHTTRMQTFVNGDPIDEPRADLSIATGVMIHVGGWYSNGSKNKLAGSYGCFGVTPNAQINKTKSGAEKVRTSKSYKDYEISNDAYKKALDYIVKQAGGKNIHVVVEKRNVVEQLRTLKNQ</sequence>
<name>A0ABT2W965_9FLAO</name>
<protein>
    <submittedName>
        <fullName evidence="1">Uncharacterized protein</fullName>
    </submittedName>
</protein>
<organism evidence="1 2">
    <name type="scientific">Chryseobacterium edaphi</name>
    <dbReference type="NCBI Taxonomy" id="2976532"/>
    <lineage>
        <taxon>Bacteria</taxon>
        <taxon>Pseudomonadati</taxon>
        <taxon>Bacteroidota</taxon>
        <taxon>Flavobacteriia</taxon>
        <taxon>Flavobacteriales</taxon>
        <taxon>Weeksellaceae</taxon>
        <taxon>Chryseobacterium group</taxon>
        <taxon>Chryseobacterium</taxon>
    </lineage>
</organism>
<accession>A0ABT2W965</accession>
<proteinExistence type="predicted"/>
<evidence type="ECO:0000313" key="2">
    <source>
        <dbReference type="Proteomes" id="UP001208649"/>
    </source>
</evidence>
<dbReference type="RefSeq" id="WP_263004268.1">
    <property type="nucleotide sequence ID" value="NZ_JAOTEM010000005.1"/>
</dbReference>
<keyword evidence="2" id="KW-1185">Reference proteome</keyword>
<dbReference type="EMBL" id="JAOTEM010000005">
    <property type="protein sequence ID" value="MCU7618753.1"/>
    <property type="molecule type" value="Genomic_DNA"/>
</dbReference>